<feature type="compositionally biased region" description="Acidic residues" evidence="9">
    <location>
        <begin position="779"/>
        <end position="790"/>
    </location>
</feature>
<feature type="compositionally biased region" description="Polar residues" evidence="9">
    <location>
        <begin position="139"/>
        <end position="153"/>
    </location>
</feature>
<dbReference type="KEGG" id="pno:SNOG_01692"/>
<evidence type="ECO:0000256" key="7">
    <source>
        <dbReference type="ARBA" id="ARBA00025127"/>
    </source>
</evidence>
<dbReference type="STRING" id="321614.Q0V2S2"/>
<sequence>MSYNQRETPRVYSVLARHGRQTLAALARASYLNGRQIKYGLVILLQQHLLFHSGNDGSVTYYEIDWQNSYALVRFGKVAKLVEDRFGKKAANVISNLLTLGHTRIADLKEAYFPPPVESDDESDDGMVNGAGSKRKRANGTQVNGHGTKTNGVVNGLPAELEDSKPDPELLKNGATNGAPKTEKMNGSAHDSAHDDGTELEQDEIASVDEFYDIIQILIERGWVRTVTDSQYLSPGDMHDMLQAAAIEQELNGNAMTGIKDKEKVHRATLQMKRQMRDEWLVAPKFSRKRQADDTHHVHPNKRVKTNGLFHSTAGTKSAEDDLVIRVNPEKVAVAMRTQQLVQLVENRLGPTTAHIYEHMLRMLEANTPRCYEEFPEPPMVGEAVGEAPIDPRLLVTARDIAKKIDRDLDICEGLDPNAVVGVARKGHVRTSNALSQPIDPEKLSIDERTQLVDKHIRLLAEDPLHFATWHSRAGFSQWQIEFEEIAKQLIQAEVENTISARKGALGVKLIRALRKKGKLDERATCNAMMMSANDIRGIVNDLTVQGFVQTQEIPKVERREAKHSLHLVWYDRQRAREKLLHDTYKGMVRILQRIAFEREKVQPLLSKAERSDVVGNEAKWLSKAELDALQKWKEVQEKLLLQLFREDDLVATLQTGLGFPGLAHIGQAQKASLLHKATYMKSITRMTDCAAYRSTNTDLQNMAKDTPIRRSTRSKKPSEKFLANIAQAHVEKRRSRRLALLEKGEGMIDTPIKRRPLIQKRLSEFVVGDTDSAASSSSEDESHDGDSDFEAAPSPSPEPEERIDLTRDHFEYMAADELDRRESYDSRLEEGNEEYERDGFVVGDEESEYDGKEGTVWDSESDEVTIVGEGEEGDSVMSDSDSDSDSISIPHASPDSTPTSPGLFVSSASSTSSVSLSALFHPLNPSISPADVAEEINDAVSRFSRRCNRHSAPLRLELSAQVWADDEVSEAVERAVVLHLGQYAEVHGGSVIVTIGLPGMWVMDSYLR</sequence>
<evidence type="ECO:0000259" key="12">
    <source>
        <dbReference type="Pfam" id="PF22536"/>
    </source>
</evidence>
<evidence type="ECO:0000256" key="5">
    <source>
        <dbReference type="ARBA" id="ARBA00023163"/>
    </source>
</evidence>
<feature type="domain" description="RNA polymerase III subunit RPC82-related helix-turn-helix" evidence="11">
    <location>
        <begin position="10"/>
        <end position="51"/>
    </location>
</feature>
<dbReference type="GO" id="GO:0003697">
    <property type="term" value="F:single-stranded DNA binding"/>
    <property type="evidence" value="ECO:0007669"/>
    <property type="project" value="UniProtKB-UniRule"/>
</dbReference>
<dbReference type="InterPro" id="IPR008806">
    <property type="entry name" value="RNA_pol_III_Rpc82_C"/>
</dbReference>
<dbReference type="InterPro" id="IPR039748">
    <property type="entry name" value="RPC3"/>
</dbReference>
<dbReference type="GO" id="GO:0005666">
    <property type="term" value="C:RNA polymerase III complex"/>
    <property type="evidence" value="ECO:0000318"/>
    <property type="project" value="GO_Central"/>
</dbReference>
<dbReference type="Gene3D" id="1.10.10.10">
    <property type="entry name" value="Winged helix-like DNA-binding domain superfamily/Winged helix DNA-binding domain"/>
    <property type="match status" value="2"/>
</dbReference>
<feature type="compositionally biased region" description="Low complexity" evidence="9">
    <location>
        <begin position="886"/>
        <end position="897"/>
    </location>
</feature>
<evidence type="ECO:0000259" key="11">
    <source>
        <dbReference type="Pfam" id="PF08221"/>
    </source>
</evidence>
<dbReference type="GO" id="GO:0006351">
    <property type="term" value="P:DNA-templated transcription"/>
    <property type="evidence" value="ECO:0007669"/>
    <property type="project" value="InterPro"/>
</dbReference>
<dbReference type="Pfam" id="PF05645">
    <property type="entry name" value="RNA_pol_Rpc82"/>
    <property type="match status" value="1"/>
</dbReference>
<dbReference type="PANTHER" id="PTHR12949">
    <property type="entry name" value="RNA POLYMERASE III DNA DIRECTED -RELATED"/>
    <property type="match status" value="1"/>
</dbReference>
<evidence type="ECO:0000313" key="14">
    <source>
        <dbReference type="Proteomes" id="UP000001055"/>
    </source>
</evidence>
<dbReference type="RefSeq" id="XP_001792325.1">
    <property type="nucleotide sequence ID" value="XM_001792273.1"/>
</dbReference>
<dbReference type="Pfam" id="PF22536">
    <property type="entry name" value="WHD_POLR3C"/>
    <property type="match status" value="1"/>
</dbReference>
<organism evidence="13 14">
    <name type="scientific">Phaeosphaeria nodorum (strain SN15 / ATCC MYA-4574 / FGSC 10173)</name>
    <name type="common">Glume blotch fungus</name>
    <name type="synonym">Parastagonospora nodorum</name>
    <dbReference type="NCBI Taxonomy" id="321614"/>
    <lineage>
        <taxon>Eukaryota</taxon>
        <taxon>Fungi</taxon>
        <taxon>Dikarya</taxon>
        <taxon>Ascomycota</taxon>
        <taxon>Pezizomycotina</taxon>
        <taxon>Dothideomycetes</taxon>
        <taxon>Pleosporomycetidae</taxon>
        <taxon>Pleosporales</taxon>
        <taxon>Pleosporineae</taxon>
        <taxon>Phaeosphaeriaceae</taxon>
        <taxon>Parastagonospora</taxon>
    </lineage>
</organism>
<dbReference type="PANTHER" id="PTHR12949:SF0">
    <property type="entry name" value="DNA-DIRECTED RNA POLYMERASE III SUBUNIT RPC3"/>
    <property type="match status" value="1"/>
</dbReference>
<dbReference type="EMBL" id="CH445326">
    <property type="protein sequence ID" value="EAT91341.2"/>
    <property type="molecule type" value="Genomic_DNA"/>
</dbReference>
<evidence type="ECO:0000256" key="8">
    <source>
        <dbReference type="RuleBase" id="RU367076"/>
    </source>
</evidence>
<feature type="domain" description="DNA-directed RNA polymerase III subunit RPC3 winged-helix" evidence="12">
    <location>
        <begin position="495"/>
        <end position="568"/>
    </location>
</feature>
<evidence type="ECO:0000256" key="3">
    <source>
        <dbReference type="ARBA" id="ARBA00011206"/>
    </source>
</evidence>
<feature type="compositionally biased region" description="Basic and acidic residues" evidence="9">
    <location>
        <begin position="800"/>
        <end position="831"/>
    </location>
</feature>
<evidence type="ECO:0000256" key="4">
    <source>
        <dbReference type="ARBA" id="ARBA00022478"/>
    </source>
</evidence>
<dbReference type="GeneID" id="5969170"/>
<comment type="subcellular location">
    <subcellularLocation>
        <location evidence="1 8">Nucleus</location>
    </subcellularLocation>
</comment>
<feature type="domain" description="RNA polymerase III Rpc82 C -terminal" evidence="10">
    <location>
        <begin position="214"/>
        <end position="490"/>
    </location>
</feature>
<evidence type="ECO:0000259" key="10">
    <source>
        <dbReference type="Pfam" id="PF05645"/>
    </source>
</evidence>
<gene>
    <name evidence="13" type="ORF">SNOG_01692</name>
</gene>
<dbReference type="Pfam" id="PF08221">
    <property type="entry name" value="HTH_9"/>
    <property type="match status" value="1"/>
</dbReference>
<keyword evidence="4 8" id="KW-0240">DNA-directed RNA polymerase</keyword>
<evidence type="ECO:0000256" key="6">
    <source>
        <dbReference type="ARBA" id="ARBA00023242"/>
    </source>
</evidence>
<keyword evidence="5 8" id="KW-0804">Transcription</keyword>
<dbReference type="Proteomes" id="UP000001055">
    <property type="component" value="Unassembled WGS sequence"/>
</dbReference>
<feature type="region of interest" description="Disordered" evidence="9">
    <location>
        <begin position="870"/>
        <end position="908"/>
    </location>
</feature>
<dbReference type="eggNOG" id="KOG2587">
    <property type="taxonomic scope" value="Eukaryota"/>
</dbReference>
<evidence type="ECO:0000256" key="2">
    <source>
        <dbReference type="ARBA" id="ARBA00006835"/>
    </source>
</evidence>
<feature type="region of interest" description="Disordered" evidence="9">
    <location>
        <begin position="770"/>
        <end position="839"/>
    </location>
</feature>
<evidence type="ECO:0000256" key="1">
    <source>
        <dbReference type="ARBA" id="ARBA00004123"/>
    </source>
</evidence>
<comment type="function">
    <text evidence="7 8">DNA-dependent RNA polymerase catalyzes the transcription of DNA into RNA using the four ribonucleoside triphosphates as substrates. Specific core component of RNA polymerase III which synthesizes small RNAs, such as 5S rRNA and tRNAs.</text>
</comment>
<comment type="similarity">
    <text evidence="2 8">Belongs to the RNA polymerase beta chain family.</text>
</comment>
<dbReference type="InParanoid" id="Q0V2S2"/>
<proteinExistence type="inferred from homology"/>
<evidence type="ECO:0000313" key="13">
    <source>
        <dbReference type="EMBL" id="EAT91341.2"/>
    </source>
</evidence>
<feature type="compositionally biased region" description="Acidic residues" evidence="9">
    <location>
        <begin position="870"/>
        <end position="885"/>
    </location>
</feature>
<keyword evidence="6 8" id="KW-0539">Nucleus</keyword>
<dbReference type="AlphaFoldDB" id="Q0V2S2"/>
<feature type="region of interest" description="Disordered" evidence="9">
    <location>
        <begin position="115"/>
        <end position="198"/>
    </location>
</feature>
<dbReference type="VEuPathDB" id="FungiDB:JI435_016920"/>
<dbReference type="InterPro" id="IPR055207">
    <property type="entry name" value="POLR3C_WHD"/>
</dbReference>
<comment type="subunit">
    <text evidence="3 8">Component of the RNA polymerase III (Pol III) complex consisting of 17 subunits.</text>
</comment>
<accession>Q0V2S2</accession>
<reference evidence="14" key="1">
    <citation type="journal article" date="2007" name="Plant Cell">
        <title>Dothideomycete-plant interactions illuminated by genome sequencing and EST analysis of the wheat pathogen Stagonospora nodorum.</title>
        <authorList>
            <person name="Hane J.K."/>
            <person name="Lowe R.G."/>
            <person name="Solomon P.S."/>
            <person name="Tan K.C."/>
            <person name="Schoch C.L."/>
            <person name="Spatafora J.W."/>
            <person name="Crous P.W."/>
            <person name="Kodira C."/>
            <person name="Birren B.W."/>
            <person name="Galagan J.E."/>
            <person name="Torriani S.F."/>
            <person name="McDonald B.A."/>
            <person name="Oliver R.P."/>
        </authorList>
    </citation>
    <scope>NUCLEOTIDE SEQUENCE [LARGE SCALE GENOMIC DNA]</scope>
    <source>
        <strain evidence="14">SN15 / ATCC MYA-4574 / FGSC 10173</strain>
    </source>
</reference>
<protein>
    <recommendedName>
        <fullName evidence="8">DNA-directed RNA polymerase III subunit RPC3</fullName>
        <shortName evidence="8">RNA polymerase III subunit C3</shortName>
    </recommendedName>
</protein>
<dbReference type="InterPro" id="IPR013197">
    <property type="entry name" value="RNA_pol_III_RPC82-rel_HTH"/>
</dbReference>
<name>Q0V2S2_PHANO</name>
<evidence type="ECO:0000256" key="9">
    <source>
        <dbReference type="SAM" id="MobiDB-lite"/>
    </source>
</evidence>
<dbReference type="InterPro" id="IPR036388">
    <property type="entry name" value="WH-like_DNA-bd_sf"/>
</dbReference>
<dbReference type="VEuPathDB" id="FungiDB:JI435_301070"/>
<dbReference type="HOGENOM" id="CLU_298103_0_0_1"/>